<comment type="caution">
    <text evidence="2">The sequence shown here is derived from an EMBL/GenBank/DDBJ whole genome shotgun (WGS) entry which is preliminary data.</text>
</comment>
<dbReference type="Proteomes" id="UP001217417">
    <property type="component" value="Unassembled WGS sequence"/>
</dbReference>
<evidence type="ECO:0000256" key="1">
    <source>
        <dbReference type="SAM" id="Phobius"/>
    </source>
</evidence>
<keyword evidence="3" id="KW-1185">Reference proteome</keyword>
<dbReference type="RefSeq" id="XP_056041402.1">
    <property type="nucleotide sequence ID" value="XM_056189461.1"/>
</dbReference>
<keyword evidence="1" id="KW-1133">Transmembrane helix</keyword>
<keyword evidence="1" id="KW-0812">Transmembrane</keyword>
<gene>
    <name evidence="2" type="ORF">POJ06DRAFT_270767</name>
</gene>
<accession>A0AAD7QQD5</accession>
<dbReference type="EMBL" id="JARPMG010000010">
    <property type="protein sequence ID" value="KAJ8097952.1"/>
    <property type="molecule type" value="Genomic_DNA"/>
</dbReference>
<keyword evidence="1" id="KW-0472">Membrane</keyword>
<dbReference type="AlphaFoldDB" id="A0AAD7QQD5"/>
<name>A0AAD7QQD5_9ASCO</name>
<proteinExistence type="predicted"/>
<feature type="transmembrane region" description="Helical" evidence="1">
    <location>
        <begin position="16"/>
        <end position="38"/>
    </location>
</feature>
<organism evidence="2 3">
    <name type="scientific">Lipomyces tetrasporus</name>
    <dbReference type="NCBI Taxonomy" id="54092"/>
    <lineage>
        <taxon>Eukaryota</taxon>
        <taxon>Fungi</taxon>
        <taxon>Dikarya</taxon>
        <taxon>Ascomycota</taxon>
        <taxon>Saccharomycotina</taxon>
        <taxon>Lipomycetes</taxon>
        <taxon>Lipomycetales</taxon>
        <taxon>Lipomycetaceae</taxon>
        <taxon>Lipomyces</taxon>
    </lineage>
</organism>
<evidence type="ECO:0000313" key="2">
    <source>
        <dbReference type="EMBL" id="KAJ8097952.1"/>
    </source>
</evidence>
<reference evidence="2" key="1">
    <citation type="submission" date="2023-03" db="EMBL/GenBank/DDBJ databases">
        <title>Near-Complete genome sequence of Lipomyces tetrasporous NRRL Y-64009, an oleaginous yeast capable of growing on lignocellulosic hydrolysates.</title>
        <authorList>
            <consortium name="Lawrence Berkeley National Laboratory"/>
            <person name="Jagtap S.S."/>
            <person name="Liu J.-J."/>
            <person name="Walukiewicz H.E."/>
            <person name="Pangilinan J."/>
            <person name="Lipzen A."/>
            <person name="Ahrendt S."/>
            <person name="Koriabine M."/>
            <person name="Cobaugh K."/>
            <person name="Salamov A."/>
            <person name="Yoshinaga Y."/>
            <person name="Ng V."/>
            <person name="Daum C."/>
            <person name="Grigoriev I.V."/>
            <person name="Slininger P.J."/>
            <person name="Dien B.S."/>
            <person name="Jin Y.-S."/>
            <person name="Rao C.V."/>
        </authorList>
    </citation>
    <scope>NUCLEOTIDE SEQUENCE</scope>
    <source>
        <strain evidence="2">NRRL Y-64009</strain>
    </source>
</reference>
<protein>
    <submittedName>
        <fullName evidence="2">Uncharacterized protein</fullName>
    </submittedName>
</protein>
<evidence type="ECO:0000313" key="3">
    <source>
        <dbReference type="Proteomes" id="UP001217417"/>
    </source>
</evidence>
<sequence>MVDDFLDPAKRLRREILFVLQLIFATFKLLFNVIRLLIGRTKNKSAPMPYRRQVQYLWMSSGTISPWH</sequence>
<dbReference type="GeneID" id="80884627"/>